<organism evidence="2 3">
    <name type="scientific">Herbiconiux gentiana</name>
    <dbReference type="NCBI Taxonomy" id="2970912"/>
    <lineage>
        <taxon>Bacteria</taxon>
        <taxon>Bacillati</taxon>
        <taxon>Actinomycetota</taxon>
        <taxon>Actinomycetes</taxon>
        <taxon>Micrococcales</taxon>
        <taxon>Microbacteriaceae</taxon>
        <taxon>Herbiconiux</taxon>
    </lineage>
</organism>
<dbReference type="EMBL" id="JANTEZ010000001">
    <property type="protein sequence ID" value="MCS5713552.1"/>
    <property type="molecule type" value="Genomic_DNA"/>
</dbReference>
<evidence type="ECO:0000313" key="2">
    <source>
        <dbReference type="EMBL" id="MCS5713552.1"/>
    </source>
</evidence>
<evidence type="ECO:0000313" key="3">
    <source>
        <dbReference type="Proteomes" id="UP001165580"/>
    </source>
</evidence>
<sequence>MPKDASRNAHKSRPDGSQRDPHPLAKSEEGLPFPLSFDISIGETERFSKLATRSRLSGAELARHAFVAGLEQMEEDIRLVDALREAASD</sequence>
<dbReference type="RefSeq" id="WP_259485082.1">
    <property type="nucleotide sequence ID" value="NZ_JANTEZ010000001.1"/>
</dbReference>
<reference evidence="2" key="1">
    <citation type="submission" date="2022-08" db="EMBL/GenBank/DDBJ databases">
        <authorList>
            <person name="Deng Y."/>
            <person name="Han X.-F."/>
            <person name="Zhang Y.-Q."/>
        </authorList>
    </citation>
    <scope>NUCLEOTIDE SEQUENCE</scope>
    <source>
        <strain evidence="2">CPCC 205716</strain>
    </source>
</reference>
<comment type="caution">
    <text evidence="2">The sequence shown here is derived from an EMBL/GenBank/DDBJ whole genome shotgun (WGS) entry which is preliminary data.</text>
</comment>
<dbReference type="Proteomes" id="UP001165580">
    <property type="component" value="Unassembled WGS sequence"/>
</dbReference>
<name>A0ABT2GD41_9MICO</name>
<keyword evidence="3" id="KW-1185">Reference proteome</keyword>
<protein>
    <submittedName>
        <fullName evidence="2">Uncharacterized protein</fullName>
    </submittedName>
</protein>
<accession>A0ABT2GD41</accession>
<feature type="region of interest" description="Disordered" evidence="1">
    <location>
        <begin position="1"/>
        <end position="32"/>
    </location>
</feature>
<gene>
    <name evidence="2" type="ORF">NVV95_03170</name>
</gene>
<evidence type="ECO:0000256" key="1">
    <source>
        <dbReference type="SAM" id="MobiDB-lite"/>
    </source>
</evidence>
<proteinExistence type="predicted"/>
<feature type="compositionally biased region" description="Basic and acidic residues" evidence="1">
    <location>
        <begin position="1"/>
        <end position="29"/>
    </location>
</feature>